<keyword evidence="4 7" id="KW-0418">Kinase</keyword>
<dbReference type="UniPathway" id="UPA00053">
    <property type="reaction ID" value="UER00088"/>
</dbReference>
<proteinExistence type="inferred from homology"/>
<comment type="subunit">
    <text evidence="7">Monomer.</text>
</comment>
<dbReference type="GO" id="GO:0005524">
    <property type="term" value="F:ATP binding"/>
    <property type="evidence" value="ECO:0007669"/>
    <property type="project" value="UniProtKB-UniRule"/>
</dbReference>
<evidence type="ECO:0000256" key="3">
    <source>
        <dbReference type="ARBA" id="ARBA00022741"/>
    </source>
</evidence>
<organism evidence="8 9">
    <name type="scientific">Calorimonas adulescens</name>
    <dbReference type="NCBI Taxonomy" id="2606906"/>
    <lineage>
        <taxon>Bacteria</taxon>
        <taxon>Bacillati</taxon>
        <taxon>Bacillota</taxon>
        <taxon>Clostridia</taxon>
        <taxon>Thermoanaerobacterales</taxon>
        <taxon>Thermoanaerobacteraceae</taxon>
        <taxon>Calorimonas</taxon>
    </lineage>
</organism>
<name>A0A5D8QA75_9THEO</name>
<keyword evidence="7" id="KW-0479">Metal-binding</keyword>
<dbReference type="PRINTS" id="PR01100">
    <property type="entry name" value="SHIKIMTKNASE"/>
</dbReference>
<comment type="caution">
    <text evidence="8">The sequence shown here is derived from an EMBL/GenBank/DDBJ whole genome shotgun (WGS) entry which is preliminary data.</text>
</comment>
<keyword evidence="9" id="KW-1185">Reference proteome</keyword>
<protein>
    <recommendedName>
        <fullName evidence="7">Shikimate kinase</fullName>
        <shortName evidence="7">SK</shortName>
        <ecNumber evidence="7">2.7.1.71</ecNumber>
    </recommendedName>
</protein>
<dbReference type="CDD" id="cd00464">
    <property type="entry name" value="SK"/>
    <property type="match status" value="1"/>
</dbReference>
<feature type="binding site" evidence="7">
    <location>
        <begin position="11"/>
        <end position="16"/>
    </location>
    <ligand>
        <name>ATP</name>
        <dbReference type="ChEBI" id="CHEBI:30616"/>
    </ligand>
</feature>
<dbReference type="GO" id="GO:0005829">
    <property type="term" value="C:cytosol"/>
    <property type="evidence" value="ECO:0007669"/>
    <property type="project" value="TreeGrafter"/>
</dbReference>
<dbReference type="HAMAP" id="MF_00109">
    <property type="entry name" value="Shikimate_kinase"/>
    <property type="match status" value="1"/>
</dbReference>
<comment type="similarity">
    <text evidence="7">Belongs to the shikimate kinase family.</text>
</comment>
<evidence type="ECO:0000256" key="7">
    <source>
        <dbReference type="HAMAP-Rule" id="MF_00109"/>
    </source>
</evidence>
<keyword evidence="7" id="KW-0963">Cytoplasm</keyword>
<sequence>MKNIVLIGYMGAGKTTVGAVIASYSGLGFIDTDKYIVNRVHRSIKKIFEEDGEKTFRRMENRLCRFLQHQDNLVIATGGGVILNDDNMWRLKGNSVVVYIKNNIKTLYERAKKTETRPLARDYGEFIKRFVDREPLYEKYADIIINAEYKSVRDLAGEIVFAVLKFNETRI</sequence>
<dbReference type="Gene3D" id="3.40.50.300">
    <property type="entry name" value="P-loop containing nucleotide triphosphate hydrolases"/>
    <property type="match status" value="1"/>
</dbReference>
<dbReference type="Proteomes" id="UP000322976">
    <property type="component" value="Unassembled WGS sequence"/>
</dbReference>
<dbReference type="RefSeq" id="WP_149545736.1">
    <property type="nucleotide sequence ID" value="NZ_VTPS01000014.1"/>
</dbReference>
<evidence type="ECO:0000256" key="5">
    <source>
        <dbReference type="ARBA" id="ARBA00022840"/>
    </source>
</evidence>
<keyword evidence="7" id="KW-0460">Magnesium</keyword>
<feature type="binding site" evidence="7">
    <location>
        <position position="117"/>
    </location>
    <ligand>
        <name>ATP</name>
        <dbReference type="ChEBI" id="CHEBI:30616"/>
    </ligand>
</feature>
<dbReference type="EC" id="2.7.1.71" evidence="7"/>
<comment type="caution">
    <text evidence="7">Lacks conserved residue(s) required for the propagation of feature annotation.</text>
</comment>
<dbReference type="AlphaFoldDB" id="A0A5D8QA75"/>
<comment type="function">
    <text evidence="7">Catalyzes the specific phosphorylation of the 3-hydroxyl group of shikimic acid using ATP as a cosubstrate.</text>
</comment>
<comment type="catalytic activity">
    <reaction evidence="7">
        <text>shikimate + ATP = 3-phosphoshikimate + ADP + H(+)</text>
        <dbReference type="Rhea" id="RHEA:13121"/>
        <dbReference type="ChEBI" id="CHEBI:15378"/>
        <dbReference type="ChEBI" id="CHEBI:30616"/>
        <dbReference type="ChEBI" id="CHEBI:36208"/>
        <dbReference type="ChEBI" id="CHEBI:145989"/>
        <dbReference type="ChEBI" id="CHEBI:456216"/>
        <dbReference type="EC" id="2.7.1.71"/>
    </reaction>
</comment>
<dbReference type="GO" id="GO:0008652">
    <property type="term" value="P:amino acid biosynthetic process"/>
    <property type="evidence" value="ECO:0007669"/>
    <property type="project" value="UniProtKB-KW"/>
</dbReference>
<comment type="cofactor">
    <cofactor evidence="7">
        <name>Mg(2+)</name>
        <dbReference type="ChEBI" id="CHEBI:18420"/>
    </cofactor>
    <text evidence="7">Binds 1 Mg(2+) ion per subunit.</text>
</comment>
<dbReference type="InterPro" id="IPR000623">
    <property type="entry name" value="Shikimate_kinase/TSH1"/>
</dbReference>
<feature type="binding site" evidence="7">
    <location>
        <position position="133"/>
    </location>
    <ligand>
        <name>substrate</name>
    </ligand>
</feature>
<keyword evidence="1 7" id="KW-0028">Amino-acid biosynthesis</keyword>
<feature type="binding site" evidence="7">
    <location>
        <position position="57"/>
    </location>
    <ligand>
        <name>substrate</name>
    </ligand>
</feature>
<dbReference type="InterPro" id="IPR031322">
    <property type="entry name" value="Shikimate/glucono_kinase"/>
</dbReference>
<keyword evidence="3 7" id="KW-0547">Nucleotide-binding</keyword>
<dbReference type="PANTHER" id="PTHR21087">
    <property type="entry name" value="SHIKIMATE KINASE"/>
    <property type="match status" value="1"/>
</dbReference>
<comment type="subcellular location">
    <subcellularLocation>
        <location evidence="7">Cytoplasm</location>
    </subcellularLocation>
</comment>
<dbReference type="InterPro" id="IPR027417">
    <property type="entry name" value="P-loop_NTPase"/>
</dbReference>
<reference evidence="8 9" key="1">
    <citation type="submission" date="2019-08" db="EMBL/GenBank/DDBJ databases">
        <title>Calorimonas adulescens gen. nov., sp. nov., an anaerobic thermophilic bacterium from Sakhalin hot spring.</title>
        <authorList>
            <person name="Khomyakova M.A."/>
            <person name="Merkel A.Y."/>
            <person name="Novikov A."/>
            <person name="Bonch-Osmolovskaya E.A."/>
            <person name="Slobodkin A.I."/>
        </authorList>
    </citation>
    <scope>NUCLEOTIDE SEQUENCE [LARGE SCALE GENOMIC DNA]</scope>
    <source>
        <strain evidence="8 9">A05MB</strain>
    </source>
</reference>
<feature type="binding site" evidence="7">
    <location>
        <position position="79"/>
    </location>
    <ligand>
        <name>substrate</name>
    </ligand>
</feature>
<keyword evidence="2 7" id="KW-0808">Transferase</keyword>
<keyword evidence="5 7" id="KW-0067">ATP-binding</keyword>
<dbReference type="PANTHER" id="PTHR21087:SF16">
    <property type="entry name" value="SHIKIMATE KINASE 1, CHLOROPLASTIC"/>
    <property type="match status" value="1"/>
</dbReference>
<dbReference type="GO" id="GO:0009423">
    <property type="term" value="P:chorismate biosynthetic process"/>
    <property type="evidence" value="ECO:0007669"/>
    <property type="project" value="UniProtKB-UniRule"/>
</dbReference>
<comment type="pathway">
    <text evidence="7">Metabolic intermediate biosynthesis; chorismate biosynthesis; chorismate from D-erythrose 4-phosphate and phosphoenolpyruvate: step 5/7.</text>
</comment>
<gene>
    <name evidence="7" type="primary">aroK</name>
    <name evidence="8" type="ORF">FWJ32_09590</name>
</gene>
<dbReference type="Pfam" id="PF01202">
    <property type="entry name" value="SKI"/>
    <property type="match status" value="1"/>
</dbReference>
<accession>A0A5D8QA75</accession>
<evidence type="ECO:0000256" key="6">
    <source>
        <dbReference type="ARBA" id="ARBA00023141"/>
    </source>
</evidence>
<evidence type="ECO:0000256" key="1">
    <source>
        <dbReference type="ARBA" id="ARBA00022605"/>
    </source>
</evidence>
<evidence type="ECO:0000313" key="9">
    <source>
        <dbReference type="Proteomes" id="UP000322976"/>
    </source>
</evidence>
<dbReference type="GO" id="GO:0000287">
    <property type="term" value="F:magnesium ion binding"/>
    <property type="evidence" value="ECO:0007669"/>
    <property type="project" value="UniProtKB-UniRule"/>
</dbReference>
<evidence type="ECO:0000256" key="2">
    <source>
        <dbReference type="ARBA" id="ARBA00022679"/>
    </source>
</evidence>
<feature type="binding site" evidence="7">
    <location>
        <position position="33"/>
    </location>
    <ligand>
        <name>substrate</name>
    </ligand>
</feature>
<evidence type="ECO:0000256" key="4">
    <source>
        <dbReference type="ARBA" id="ARBA00022777"/>
    </source>
</evidence>
<dbReference type="GO" id="GO:0009073">
    <property type="term" value="P:aromatic amino acid family biosynthetic process"/>
    <property type="evidence" value="ECO:0007669"/>
    <property type="project" value="UniProtKB-KW"/>
</dbReference>
<feature type="binding site" evidence="7">
    <location>
        <position position="15"/>
    </location>
    <ligand>
        <name>Mg(2+)</name>
        <dbReference type="ChEBI" id="CHEBI:18420"/>
    </ligand>
</feature>
<keyword evidence="6 7" id="KW-0057">Aromatic amino acid biosynthesis</keyword>
<dbReference type="EMBL" id="VTPS01000014">
    <property type="protein sequence ID" value="TZE81421.1"/>
    <property type="molecule type" value="Genomic_DNA"/>
</dbReference>
<evidence type="ECO:0000313" key="8">
    <source>
        <dbReference type="EMBL" id="TZE81421.1"/>
    </source>
</evidence>
<dbReference type="GO" id="GO:0004765">
    <property type="term" value="F:shikimate kinase activity"/>
    <property type="evidence" value="ECO:0007669"/>
    <property type="project" value="UniProtKB-UniRule"/>
</dbReference>
<dbReference type="SUPFAM" id="SSF52540">
    <property type="entry name" value="P-loop containing nucleoside triphosphate hydrolases"/>
    <property type="match status" value="1"/>
</dbReference>